<keyword evidence="1" id="KW-0805">Transcription regulation</keyword>
<evidence type="ECO:0000259" key="4">
    <source>
        <dbReference type="PROSITE" id="PS50932"/>
    </source>
</evidence>
<dbReference type="InterPro" id="IPR000843">
    <property type="entry name" value="HTH_LacI"/>
</dbReference>
<dbReference type="Pfam" id="PF13377">
    <property type="entry name" value="Peripla_BP_3"/>
    <property type="match status" value="1"/>
</dbReference>
<dbReference type="InterPro" id="IPR028082">
    <property type="entry name" value="Peripla_BP_I"/>
</dbReference>
<keyword evidence="2 5" id="KW-0238">DNA-binding</keyword>
<evidence type="ECO:0000256" key="3">
    <source>
        <dbReference type="ARBA" id="ARBA00023163"/>
    </source>
</evidence>
<dbReference type="Gene3D" id="3.40.50.2300">
    <property type="match status" value="2"/>
</dbReference>
<dbReference type="Gene3D" id="1.10.260.40">
    <property type="entry name" value="lambda repressor-like DNA-binding domains"/>
    <property type="match status" value="1"/>
</dbReference>
<dbReference type="InterPro" id="IPR046335">
    <property type="entry name" value="LacI/GalR-like_sensor"/>
</dbReference>
<dbReference type="Proteomes" id="UP001597361">
    <property type="component" value="Unassembled WGS sequence"/>
</dbReference>
<evidence type="ECO:0000313" key="5">
    <source>
        <dbReference type="EMBL" id="MFD2036306.1"/>
    </source>
</evidence>
<dbReference type="SMART" id="SM00354">
    <property type="entry name" value="HTH_LACI"/>
    <property type="match status" value="1"/>
</dbReference>
<protein>
    <submittedName>
        <fullName evidence="5">LacI family DNA-binding transcriptional regulator</fullName>
    </submittedName>
</protein>
<dbReference type="CDD" id="cd01392">
    <property type="entry name" value="HTH_LacI"/>
    <property type="match status" value="1"/>
</dbReference>
<evidence type="ECO:0000256" key="1">
    <source>
        <dbReference type="ARBA" id="ARBA00023015"/>
    </source>
</evidence>
<dbReference type="PANTHER" id="PTHR30146:SF109">
    <property type="entry name" value="HTH-TYPE TRANSCRIPTIONAL REGULATOR GALS"/>
    <property type="match status" value="1"/>
</dbReference>
<feature type="domain" description="HTH lacI-type" evidence="4">
    <location>
        <begin position="6"/>
        <end position="63"/>
    </location>
</feature>
<proteinExistence type="predicted"/>
<evidence type="ECO:0000313" key="6">
    <source>
        <dbReference type="Proteomes" id="UP001597361"/>
    </source>
</evidence>
<dbReference type="PANTHER" id="PTHR30146">
    <property type="entry name" value="LACI-RELATED TRANSCRIPTIONAL REPRESSOR"/>
    <property type="match status" value="1"/>
</dbReference>
<dbReference type="GO" id="GO:0003677">
    <property type="term" value="F:DNA binding"/>
    <property type="evidence" value="ECO:0007669"/>
    <property type="project" value="UniProtKB-KW"/>
</dbReference>
<dbReference type="RefSeq" id="WP_376887334.1">
    <property type="nucleotide sequence ID" value="NZ_JBHUHR010000039.1"/>
</dbReference>
<reference evidence="6" key="1">
    <citation type="journal article" date="2019" name="Int. J. Syst. Evol. Microbiol.">
        <title>The Global Catalogue of Microorganisms (GCM) 10K type strain sequencing project: providing services to taxonomists for standard genome sequencing and annotation.</title>
        <authorList>
            <consortium name="The Broad Institute Genomics Platform"/>
            <consortium name="The Broad Institute Genome Sequencing Center for Infectious Disease"/>
            <person name="Wu L."/>
            <person name="Ma J."/>
        </authorList>
    </citation>
    <scope>NUCLEOTIDE SEQUENCE [LARGE SCALE GENOMIC DNA]</scope>
    <source>
        <strain evidence="6">CGMCC 1.15180</strain>
    </source>
</reference>
<organism evidence="5 6">
    <name type="scientific">Belliella marina</name>
    <dbReference type="NCBI Taxonomy" id="1644146"/>
    <lineage>
        <taxon>Bacteria</taxon>
        <taxon>Pseudomonadati</taxon>
        <taxon>Bacteroidota</taxon>
        <taxon>Cytophagia</taxon>
        <taxon>Cytophagales</taxon>
        <taxon>Cyclobacteriaceae</taxon>
        <taxon>Belliella</taxon>
    </lineage>
</organism>
<dbReference type="SUPFAM" id="SSF47413">
    <property type="entry name" value="lambda repressor-like DNA-binding domains"/>
    <property type="match status" value="1"/>
</dbReference>
<gene>
    <name evidence="5" type="ORF">ACFSKL_15995</name>
</gene>
<keyword evidence="3" id="KW-0804">Transcription</keyword>
<dbReference type="EMBL" id="JBHUHR010000039">
    <property type="protein sequence ID" value="MFD2036306.1"/>
    <property type="molecule type" value="Genomic_DNA"/>
</dbReference>
<sequence length="344" mass="38685">MAKKKYSIKQIANDLGISATTISFVLNGRAKEKRISQAMIDKVKGHIKKIGYQPNQLAKNLRTGKSNIIVFMVEDISNPFFANIAKLIEDEASKLNYNIIYCSTNNDPEKTVSMINLFGNLQVEGYIITPPDGLQSEFIKGLCEEEAPVILFDRYIPEIDCSHVVIANYEGTKMGLAHLIESGFHQVGFVTIDSDQSQMHDRRQAYEDICEELNMPSCVLKLPFGLLNSGAENELLESFFDTHPDLDAVFFATNYLAIRGIKILKNKDIDIPKDLAVMAFDDNDFFQFSTPSISSIVQPKSQIAMHLIDLMFQLLETEFEKRNSVKIELPVSVKARSSTKKIAL</sequence>
<accession>A0ABW4VQ98</accession>
<dbReference type="PROSITE" id="PS50932">
    <property type="entry name" value="HTH_LACI_2"/>
    <property type="match status" value="1"/>
</dbReference>
<dbReference type="Pfam" id="PF00356">
    <property type="entry name" value="LacI"/>
    <property type="match status" value="1"/>
</dbReference>
<name>A0ABW4VQ98_9BACT</name>
<dbReference type="InterPro" id="IPR010982">
    <property type="entry name" value="Lambda_DNA-bd_dom_sf"/>
</dbReference>
<comment type="caution">
    <text evidence="5">The sequence shown here is derived from an EMBL/GenBank/DDBJ whole genome shotgun (WGS) entry which is preliminary data.</text>
</comment>
<dbReference type="SUPFAM" id="SSF53822">
    <property type="entry name" value="Periplasmic binding protein-like I"/>
    <property type="match status" value="1"/>
</dbReference>
<evidence type="ECO:0000256" key="2">
    <source>
        <dbReference type="ARBA" id="ARBA00023125"/>
    </source>
</evidence>
<keyword evidence="6" id="KW-1185">Reference proteome</keyword>